<dbReference type="EC" id="2.1.1.-" evidence="12"/>
<feature type="binding site" evidence="11">
    <location>
        <position position="38"/>
    </location>
    <ligand>
        <name>S-adenosyl-L-methionine</name>
        <dbReference type="ChEBI" id="CHEBI:59789"/>
    </ligand>
</feature>
<evidence type="ECO:0000313" key="14">
    <source>
        <dbReference type="EMBL" id="CAH1397751.1"/>
    </source>
</evidence>
<feature type="binding site" evidence="11">
    <location>
        <position position="141"/>
    </location>
    <ligand>
        <name>S-adenosyl-L-methionine</name>
        <dbReference type="ChEBI" id="CHEBI:59789"/>
    </ligand>
</feature>
<keyword evidence="10" id="KW-0804">Transcription</keyword>
<evidence type="ECO:0000256" key="12">
    <source>
        <dbReference type="RuleBase" id="RU362106"/>
    </source>
</evidence>
<evidence type="ECO:0000256" key="7">
    <source>
        <dbReference type="ARBA" id="ARBA00022946"/>
    </source>
</evidence>
<sequence length="331" mass="37382">MSAPALKSAKRLPPLPTIKDLLKLYGLRAMKHLSQNFLLDMRLTNKIVKTMGNIAGGQVLEVGSGPGSITRPIIEKHPARVVLVEKDKRFLPTLEMLSEAASCDVDIILSDILRLNMENMFPEEEVRGWTERPPNIHLIGNLPFNVATPLIIRWLKDISLRRSAWRYGRVGLTLTFQKEVAERLSAPILSKQRCRLSLMAQNWCSVHHVFNIPGKAFLPKPDVDVGVVKLVPLISPVCDYEFHLVEKVCRVLFSGRQKYILKTASLLFPLTLRETLAERLLKEANIPPQTRAIQVTLPEVGRIIKAYNGIISEQPSLASYNFRNRDDVEVD</sequence>
<feature type="binding site" evidence="11">
    <location>
        <position position="63"/>
    </location>
    <ligand>
        <name>S-adenosyl-L-methionine</name>
        <dbReference type="ChEBI" id="CHEBI:59789"/>
    </ligand>
</feature>
<keyword evidence="2 12" id="KW-0698">rRNA processing</keyword>
<dbReference type="Gene3D" id="3.40.50.150">
    <property type="entry name" value="Vaccinia Virus protein VP39"/>
    <property type="match status" value="1"/>
</dbReference>
<evidence type="ECO:0000259" key="13">
    <source>
        <dbReference type="SMART" id="SM00650"/>
    </source>
</evidence>
<dbReference type="GO" id="GO:0003723">
    <property type="term" value="F:RNA binding"/>
    <property type="evidence" value="ECO:0007669"/>
    <property type="project" value="UniProtKB-UniRule"/>
</dbReference>
<comment type="similarity">
    <text evidence="11 12">Belongs to the class I-like SAM-binding methyltransferase superfamily. rRNA adenine N(6)-methyltransferase family.</text>
</comment>
<keyword evidence="7" id="KW-0809">Transit peptide</keyword>
<dbReference type="InterPro" id="IPR011530">
    <property type="entry name" value="rRNA_adenine_dimethylase"/>
</dbReference>
<evidence type="ECO:0000256" key="9">
    <source>
        <dbReference type="ARBA" id="ARBA00023128"/>
    </source>
</evidence>
<keyword evidence="8" id="KW-0805">Transcription regulation</keyword>
<comment type="subcellular location">
    <subcellularLocation>
        <location evidence="1">Mitochondrion</location>
    </subcellularLocation>
</comment>
<dbReference type="Gene3D" id="1.10.8.100">
    <property type="entry name" value="Ribosomal RNA adenine dimethylase-like, domain 2"/>
    <property type="match status" value="1"/>
</dbReference>
<keyword evidence="3 11" id="KW-0489">Methyltransferase</keyword>
<feature type="binding site" evidence="11">
    <location>
        <position position="111"/>
    </location>
    <ligand>
        <name>S-adenosyl-L-methionine</name>
        <dbReference type="ChEBI" id="CHEBI:59789"/>
    </ligand>
</feature>
<protein>
    <recommendedName>
        <fullName evidence="12">rRNA adenine N(6)-methyltransferase</fullName>
        <ecNumber evidence="12">2.1.1.-</ecNumber>
    </recommendedName>
</protein>
<evidence type="ECO:0000256" key="6">
    <source>
        <dbReference type="ARBA" id="ARBA00022884"/>
    </source>
</evidence>
<dbReference type="AlphaFoldDB" id="A0A9P0MP52"/>
<evidence type="ECO:0000256" key="11">
    <source>
        <dbReference type="PROSITE-ProRule" id="PRU01026"/>
    </source>
</evidence>
<dbReference type="CDD" id="cd02440">
    <property type="entry name" value="AdoMet_MTases"/>
    <property type="match status" value="1"/>
</dbReference>
<dbReference type="PANTHER" id="PTHR11727">
    <property type="entry name" value="DIMETHYLADENOSINE TRANSFERASE"/>
    <property type="match status" value="1"/>
</dbReference>
<feature type="binding site" evidence="11">
    <location>
        <position position="85"/>
    </location>
    <ligand>
        <name>S-adenosyl-L-methionine</name>
        <dbReference type="ChEBI" id="CHEBI:59789"/>
    </ligand>
</feature>
<dbReference type="GO" id="GO:0000179">
    <property type="term" value="F:rRNA (adenine-N6,N6-)-dimethyltransferase activity"/>
    <property type="evidence" value="ECO:0007669"/>
    <property type="project" value="UniProtKB-UniRule"/>
</dbReference>
<reference evidence="14" key="1">
    <citation type="submission" date="2022-01" db="EMBL/GenBank/DDBJ databases">
        <authorList>
            <person name="King R."/>
        </authorList>
    </citation>
    <scope>NUCLEOTIDE SEQUENCE</scope>
</reference>
<dbReference type="PROSITE" id="PS51689">
    <property type="entry name" value="SAM_RNA_A_N6_MT"/>
    <property type="match status" value="1"/>
</dbReference>
<organism evidence="14 15">
    <name type="scientific">Nezara viridula</name>
    <name type="common">Southern green stink bug</name>
    <name type="synonym">Cimex viridulus</name>
    <dbReference type="NCBI Taxonomy" id="85310"/>
    <lineage>
        <taxon>Eukaryota</taxon>
        <taxon>Metazoa</taxon>
        <taxon>Ecdysozoa</taxon>
        <taxon>Arthropoda</taxon>
        <taxon>Hexapoda</taxon>
        <taxon>Insecta</taxon>
        <taxon>Pterygota</taxon>
        <taxon>Neoptera</taxon>
        <taxon>Paraneoptera</taxon>
        <taxon>Hemiptera</taxon>
        <taxon>Heteroptera</taxon>
        <taxon>Panheteroptera</taxon>
        <taxon>Pentatomomorpha</taxon>
        <taxon>Pentatomoidea</taxon>
        <taxon>Pentatomidae</taxon>
        <taxon>Pentatominae</taxon>
        <taxon>Nezara</taxon>
    </lineage>
</organism>
<dbReference type="SMART" id="SM00650">
    <property type="entry name" value="rADc"/>
    <property type="match status" value="1"/>
</dbReference>
<dbReference type="InterPro" id="IPR001737">
    <property type="entry name" value="KsgA/Erm"/>
</dbReference>
<feature type="domain" description="Ribosomal RNA adenine methylase transferase N-terminal" evidence="13">
    <location>
        <begin position="43"/>
        <end position="234"/>
    </location>
</feature>
<evidence type="ECO:0000256" key="4">
    <source>
        <dbReference type="ARBA" id="ARBA00022679"/>
    </source>
</evidence>
<dbReference type="Pfam" id="PF00398">
    <property type="entry name" value="RrnaAD"/>
    <property type="match status" value="1"/>
</dbReference>
<name>A0A9P0MP52_NEZVI</name>
<dbReference type="GO" id="GO:0034246">
    <property type="term" value="F:mitochondrial transcription factor activity"/>
    <property type="evidence" value="ECO:0007669"/>
    <property type="project" value="TreeGrafter"/>
</dbReference>
<dbReference type="GO" id="GO:0005759">
    <property type="term" value="C:mitochondrial matrix"/>
    <property type="evidence" value="ECO:0007669"/>
    <property type="project" value="TreeGrafter"/>
</dbReference>
<dbReference type="InterPro" id="IPR029063">
    <property type="entry name" value="SAM-dependent_MTases_sf"/>
</dbReference>
<evidence type="ECO:0000256" key="1">
    <source>
        <dbReference type="ARBA" id="ARBA00004173"/>
    </source>
</evidence>
<dbReference type="EMBL" id="OV725080">
    <property type="protein sequence ID" value="CAH1397751.1"/>
    <property type="molecule type" value="Genomic_DNA"/>
</dbReference>
<keyword evidence="9" id="KW-0496">Mitochondrion</keyword>
<evidence type="ECO:0000256" key="10">
    <source>
        <dbReference type="ARBA" id="ARBA00023163"/>
    </source>
</evidence>
<evidence type="ECO:0000256" key="5">
    <source>
        <dbReference type="ARBA" id="ARBA00022691"/>
    </source>
</evidence>
<evidence type="ECO:0000256" key="2">
    <source>
        <dbReference type="ARBA" id="ARBA00022552"/>
    </source>
</evidence>
<evidence type="ECO:0000313" key="15">
    <source>
        <dbReference type="Proteomes" id="UP001152798"/>
    </source>
</evidence>
<feature type="binding site" evidence="11">
    <location>
        <position position="36"/>
    </location>
    <ligand>
        <name>S-adenosyl-L-methionine</name>
        <dbReference type="ChEBI" id="CHEBI:59789"/>
    </ligand>
</feature>
<dbReference type="GO" id="GO:0006391">
    <property type="term" value="P:transcription initiation at mitochondrial promoter"/>
    <property type="evidence" value="ECO:0007669"/>
    <property type="project" value="TreeGrafter"/>
</dbReference>
<dbReference type="PANTHER" id="PTHR11727:SF17">
    <property type="entry name" value="DIMETHYLADENOSINE TRANSFERASE 1, MITOCHONDRIAL"/>
    <property type="match status" value="1"/>
</dbReference>
<dbReference type="InterPro" id="IPR020596">
    <property type="entry name" value="rRNA_Ade_Mease_Trfase_CS"/>
</dbReference>
<dbReference type="InterPro" id="IPR020598">
    <property type="entry name" value="rRNA_Ade_methylase_Trfase_N"/>
</dbReference>
<accession>A0A9P0MP52</accession>
<keyword evidence="6 11" id="KW-0694">RNA-binding</keyword>
<gene>
    <name evidence="14" type="ORF">NEZAVI_LOCUS7531</name>
</gene>
<dbReference type="Proteomes" id="UP001152798">
    <property type="component" value="Chromosome 4"/>
</dbReference>
<keyword evidence="15" id="KW-1185">Reference proteome</keyword>
<dbReference type="NCBIfam" id="TIGR00755">
    <property type="entry name" value="ksgA"/>
    <property type="match status" value="1"/>
</dbReference>
<evidence type="ECO:0000256" key="8">
    <source>
        <dbReference type="ARBA" id="ARBA00023015"/>
    </source>
</evidence>
<dbReference type="FunFam" id="3.40.50.150:FF:000109">
    <property type="entry name" value="rRNA adenine N(6)-methyltransferase"/>
    <property type="match status" value="1"/>
</dbReference>
<dbReference type="PROSITE" id="PS01131">
    <property type="entry name" value="RRNA_A_DIMETH"/>
    <property type="match status" value="1"/>
</dbReference>
<keyword evidence="5 11" id="KW-0949">S-adenosyl-L-methionine</keyword>
<keyword evidence="4 11" id="KW-0808">Transferase</keyword>
<dbReference type="OrthoDB" id="16079at2759"/>
<dbReference type="SUPFAM" id="SSF53335">
    <property type="entry name" value="S-adenosyl-L-methionine-dependent methyltransferases"/>
    <property type="match status" value="1"/>
</dbReference>
<proteinExistence type="inferred from homology"/>
<evidence type="ECO:0000256" key="3">
    <source>
        <dbReference type="ARBA" id="ARBA00022603"/>
    </source>
</evidence>
<dbReference type="InterPro" id="IPR023165">
    <property type="entry name" value="rRNA_Ade_diMease-like_C"/>
</dbReference>